<reference evidence="3 4" key="1">
    <citation type="submission" date="2019-07" db="EMBL/GenBank/DDBJ databases">
        <title>Whole genome shotgun sequence of Deinococcus cellulosilyticus NBRC 106333.</title>
        <authorList>
            <person name="Hosoyama A."/>
            <person name="Uohara A."/>
            <person name="Ohji S."/>
            <person name="Ichikawa N."/>
        </authorList>
    </citation>
    <scope>NUCLEOTIDE SEQUENCE [LARGE SCALE GENOMIC DNA]</scope>
    <source>
        <strain evidence="3 4">NBRC 106333</strain>
    </source>
</reference>
<protein>
    <submittedName>
        <fullName evidence="3">Paratose synthase</fullName>
    </submittedName>
</protein>
<dbReference type="InterPro" id="IPR036291">
    <property type="entry name" value="NAD(P)-bd_dom_sf"/>
</dbReference>
<evidence type="ECO:0000256" key="1">
    <source>
        <dbReference type="ARBA" id="ARBA00007637"/>
    </source>
</evidence>
<dbReference type="RefSeq" id="WP_146882716.1">
    <property type="nucleotide sequence ID" value="NZ_BJXB01000003.1"/>
</dbReference>
<keyword evidence="4" id="KW-1185">Reference proteome</keyword>
<evidence type="ECO:0000313" key="3">
    <source>
        <dbReference type="EMBL" id="GEM45264.1"/>
    </source>
</evidence>
<sequence>MRILLSGGTGFLGAAVAEHFSGLGHDVHLLTRRPVEASVFPVVVFDGDVRSLARQMQNQSIEAVVHLASLFLSDHQPEQLDDLVQSNITLGLKLLEAMSLSGVRFFLNTGTSWQNHLNEDYHPVNLYSATKQAFEDLLRYYHEARGIQALTLRLFDTYGPADNRRKLFFLLGQAYLNGEVLQMSPGEQSIDLVHVDDVVQAYGQALVYLTNGALHPCEVFAVSSEHPLPLKTLVERYEAILGQKLAAFGGRPYRQREVMQTWSGYSLLPGWHARVSLEQGLQQMALKLKSSRT</sequence>
<gene>
    <name evidence="3" type="primary">prt</name>
    <name evidence="3" type="ORF">DC3_08990</name>
</gene>
<organism evidence="3 4">
    <name type="scientific">Deinococcus cellulosilyticus (strain DSM 18568 / NBRC 106333 / KACC 11606 / 5516J-15)</name>
    <dbReference type="NCBI Taxonomy" id="1223518"/>
    <lineage>
        <taxon>Bacteria</taxon>
        <taxon>Thermotogati</taxon>
        <taxon>Deinococcota</taxon>
        <taxon>Deinococci</taxon>
        <taxon>Deinococcales</taxon>
        <taxon>Deinococcaceae</taxon>
        <taxon>Deinococcus</taxon>
    </lineage>
</organism>
<feature type="domain" description="NAD-dependent epimerase/dehydratase" evidence="2">
    <location>
        <begin position="3"/>
        <end position="206"/>
    </location>
</feature>
<comment type="similarity">
    <text evidence="1">Belongs to the NAD(P)-dependent epimerase/dehydratase family.</text>
</comment>
<proteinExistence type="inferred from homology"/>
<dbReference type="SUPFAM" id="SSF51735">
    <property type="entry name" value="NAD(P)-binding Rossmann-fold domains"/>
    <property type="match status" value="1"/>
</dbReference>
<accession>A0A511MXE8</accession>
<dbReference type="InterPro" id="IPR001509">
    <property type="entry name" value="Epimerase_deHydtase"/>
</dbReference>
<dbReference type="EMBL" id="BJXB01000003">
    <property type="protein sequence ID" value="GEM45264.1"/>
    <property type="molecule type" value="Genomic_DNA"/>
</dbReference>
<dbReference type="Gene3D" id="3.40.50.720">
    <property type="entry name" value="NAD(P)-binding Rossmann-like Domain"/>
    <property type="match status" value="1"/>
</dbReference>
<comment type="caution">
    <text evidence="3">The sequence shown here is derived from an EMBL/GenBank/DDBJ whole genome shotgun (WGS) entry which is preliminary data.</text>
</comment>
<evidence type="ECO:0000259" key="2">
    <source>
        <dbReference type="Pfam" id="PF01370"/>
    </source>
</evidence>
<evidence type="ECO:0000313" key="4">
    <source>
        <dbReference type="Proteomes" id="UP000321306"/>
    </source>
</evidence>
<dbReference type="AlphaFoldDB" id="A0A511MXE8"/>
<dbReference type="Proteomes" id="UP000321306">
    <property type="component" value="Unassembled WGS sequence"/>
</dbReference>
<dbReference type="Pfam" id="PF01370">
    <property type="entry name" value="Epimerase"/>
    <property type="match status" value="1"/>
</dbReference>
<name>A0A511MXE8_DEIC1</name>
<dbReference type="PANTHER" id="PTHR43000">
    <property type="entry name" value="DTDP-D-GLUCOSE 4,6-DEHYDRATASE-RELATED"/>
    <property type="match status" value="1"/>
</dbReference>
<dbReference type="OrthoDB" id="9801773at2"/>